<evidence type="ECO:0000256" key="13">
    <source>
        <dbReference type="ARBA" id="ARBA00023180"/>
    </source>
</evidence>
<dbReference type="InterPro" id="IPR000483">
    <property type="entry name" value="Cys-rich_flank_reg_C"/>
</dbReference>
<evidence type="ECO:0000256" key="1">
    <source>
        <dbReference type="ARBA" id="ARBA00004251"/>
    </source>
</evidence>
<dbReference type="Proteomes" id="UP000694545">
    <property type="component" value="Unplaced"/>
</dbReference>
<dbReference type="GO" id="GO:0050829">
    <property type="term" value="P:defense response to Gram-negative bacterium"/>
    <property type="evidence" value="ECO:0007669"/>
    <property type="project" value="TreeGrafter"/>
</dbReference>
<dbReference type="OMA" id="FLRWKYQ"/>
<evidence type="ECO:0000256" key="6">
    <source>
        <dbReference type="ARBA" id="ARBA00022692"/>
    </source>
</evidence>
<evidence type="ECO:0000256" key="9">
    <source>
        <dbReference type="ARBA" id="ARBA00022859"/>
    </source>
</evidence>
<feature type="transmembrane region" description="Helical" evidence="15">
    <location>
        <begin position="652"/>
        <end position="674"/>
    </location>
</feature>
<dbReference type="SMART" id="SM00369">
    <property type="entry name" value="LRR_TYP"/>
    <property type="match status" value="10"/>
</dbReference>
<dbReference type="PANTHER" id="PTHR24365">
    <property type="entry name" value="TOLL-LIKE RECEPTOR"/>
    <property type="match status" value="1"/>
</dbReference>
<dbReference type="GO" id="GO:0046696">
    <property type="term" value="C:lipopolysaccharide receptor complex"/>
    <property type="evidence" value="ECO:0007669"/>
    <property type="project" value="TreeGrafter"/>
</dbReference>
<evidence type="ECO:0000256" key="8">
    <source>
        <dbReference type="ARBA" id="ARBA00022737"/>
    </source>
</evidence>
<dbReference type="GO" id="GO:0034142">
    <property type="term" value="P:toll-like receptor 4 signaling pathway"/>
    <property type="evidence" value="ECO:0007669"/>
    <property type="project" value="TreeGrafter"/>
</dbReference>
<dbReference type="SMART" id="SM00082">
    <property type="entry name" value="LRRCT"/>
    <property type="match status" value="1"/>
</dbReference>
<name>A0A8D2JD28_VARKO</name>
<evidence type="ECO:0000313" key="18">
    <source>
        <dbReference type="Proteomes" id="UP000694545"/>
    </source>
</evidence>
<keyword evidence="18" id="KW-1185">Reference proteome</keyword>
<keyword evidence="8" id="KW-0677">Repeat</keyword>
<keyword evidence="3" id="KW-1003">Cell membrane</keyword>
<dbReference type="GO" id="GO:0006954">
    <property type="term" value="P:inflammatory response"/>
    <property type="evidence" value="ECO:0007669"/>
    <property type="project" value="UniProtKB-KW"/>
</dbReference>
<comment type="similarity">
    <text evidence="2">Belongs to the Toll-like receptor family.</text>
</comment>
<evidence type="ECO:0000256" key="11">
    <source>
        <dbReference type="ARBA" id="ARBA00023136"/>
    </source>
</evidence>
<dbReference type="GO" id="GO:0001875">
    <property type="term" value="F:lipopolysaccharide immune receptor activity"/>
    <property type="evidence" value="ECO:0007669"/>
    <property type="project" value="TreeGrafter"/>
</dbReference>
<evidence type="ECO:0000256" key="5">
    <source>
        <dbReference type="ARBA" id="ARBA00022614"/>
    </source>
</evidence>
<evidence type="ECO:0000256" key="3">
    <source>
        <dbReference type="ARBA" id="ARBA00022475"/>
    </source>
</evidence>
<keyword evidence="5" id="KW-0433">Leucine-rich repeat</keyword>
<evidence type="ECO:0000256" key="7">
    <source>
        <dbReference type="ARBA" id="ARBA00022729"/>
    </source>
</evidence>
<comment type="subcellular location">
    <subcellularLocation>
        <location evidence="1">Cell membrane</location>
        <topology evidence="1">Single-pass type I membrane protein</topology>
    </subcellularLocation>
</comment>
<accession>A0A8D2JD28</accession>
<keyword evidence="9" id="KW-0391">Immunity</keyword>
<reference evidence="17" key="2">
    <citation type="submission" date="2025-09" db="UniProtKB">
        <authorList>
            <consortium name="Ensembl"/>
        </authorList>
    </citation>
    <scope>IDENTIFICATION</scope>
</reference>
<evidence type="ECO:0000256" key="15">
    <source>
        <dbReference type="SAM" id="Phobius"/>
    </source>
</evidence>
<evidence type="ECO:0000256" key="4">
    <source>
        <dbReference type="ARBA" id="ARBA00022588"/>
    </source>
</evidence>
<keyword evidence="10 15" id="KW-1133">Transmembrane helix</keyword>
<proteinExistence type="inferred from homology"/>
<keyword evidence="14" id="KW-0395">Inflammatory response</keyword>
<organism evidence="17 18">
    <name type="scientific">Varanus komodoensis</name>
    <name type="common">Komodo dragon</name>
    <dbReference type="NCBI Taxonomy" id="61221"/>
    <lineage>
        <taxon>Eukaryota</taxon>
        <taxon>Metazoa</taxon>
        <taxon>Chordata</taxon>
        <taxon>Craniata</taxon>
        <taxon>Vertebrata</taxon>
        <taxon>Euteleostomi</taxon>
        <taxon>Lepidosauria</taxon>
        <taxon>Squamata</taxon>
        <taxon>Bifurcata</taxon>
        <taxon>Unidentata</taxon>
        <taxon>Episquamata</taxon>
        <taxon>Toxicofera</taxon>
        <taxon>Anguimorpha</taxon>
        <taxon>Paleoanguimorpha</taxon>
        <taxon>Varanoidea</taxon>
        <taxon>Varanidae</taxon>
        <taxon>Varanus</taxon>
    </lineage>
</organism>
<dbReference type="GO" id="GO:0032497">
    <property type="term" value="P:detection of lipopolysaccharide"/>
    <property type="evidence" value="ECO:0007669"/>
    <property type="project" value="TreeGrafter"/>
</dbReference>
<keyword evidence="6 15" id="KW-0812">Transmembrane</keyword>
<dbReference type="InterPro" id="IPR001611">
    <property type="entry name" value="Leu-rich_rpt"/>
</dbReference>
<dbReference type="Gene3D" id="3.80.10.10">
    <property type="entry name" value="Ribonuclease Inhibitor"/>
    <property type="match status" value="1"/>
</dbReference>
<dbReference type="InterPro" id="IPR032675">
    <property type="entry name" value="LRR_dom_sf"/>
</dbReference>
<reference evidence="17" key="1">
    <citation type="submission" date="2025-08" db="UniProtKB">
        <authorList>
            <consortium name="Ensembl"/>
        </authorList>
    </citation>
    <scope>IDENTIFICATION</scope>
</reference>
<dbReference type="GO" id="GO:0001530">
    <property type="term" value="F:lipopolysaccharide binding"/>
    <property type="evidence" value="ECO:0007669"/>
    <property type="project" value="TreeGrafter"/>
</dbReference>
<keyword evidence="13" id="KW-0325">Glycoprotein</keyword>
<evidence type="ECO:0000313" key="17">
    <source>
        <dbReference type="Ensembl" id="ENSVKKP00000012848.1"/>
    </source>
</evidence>
<keyword evidence="7" id="KW-0732">Signal</keyword>
<evidence type="ECO:0000259" key="16">
    <source>
        <dbReference type="SMART" id="SM00082"/>
    </source>
</evidence>
<dbReference type="Pfam" id="PF13855">
    <property type="entry name" value="LRR_8"/>
    <property type="match status" value="4"/>
</dbReference>
<keyword evidence="4" id="KW-0399">Innate immunity</keyword>
<dbReference type="GO" id="GO:0005886">
    <property type="term" value="C:plasma membrane"/>
    <property type="evidence" value="ECO:0007669"/>
    <property type="project" value="UniProtKB-SubCell"/>
</dbReference>
<dbReference type="Ensembl" id="ENSVKKT00000013156.1">
    <property type="protein sequence ID" value="ENSVKKP00000012848.1"/>
    <property type="gene ID" value="ENSVKKG00000008882.1"/>
</dbReference>
<keyword evidence="11 15" id="KW-0472">Membrane</keyword>
<feature type="domain" description="LRRCT" evidence="16">
    <location>
        <begin position="597"/>
        <end position="646"/>
    </location>
</feature>
<dbReference type="PANTHER" id="PTHR24365:SF521">
    <property type="entry name" value="TOLL-LIKE RECEPTOR 4"/>
    <property type="match status" value="1"/>
</dbReference>
<evidence type="ECO:0000256" key="12">
    <source>
        <dbReference type="ARBA" id="ARBA00023170"/>
    </source>
</evidence>
<sequence>MPHPVKNSYCFHRTHIPDRNSALYCKSCSFKQIGPHSACFRKKTCHPLTNLIANRSYTCEGLGLTEIPGKLPFTTKELDFSFNLLYSLQHSMFGKLTDLVYLDLTRCQINWVYDGAFESNLHLEAIVLTGNNLLFLAYTAFKGPRFLKHLDLTQTGLTSLKFIPMQGLDNLETLLLGNNYIQSLELPPQFPTRNLRYLDFQMNIIQRISATDIMLLKQTKNLTLNLMGNSVMHIEPRTFMSIFFYSLDFGSCADVSVILEGLQDAKTVILRLGTFLDTHALPIGPAMLQGICNISVDYLTLQYRTFEQLCSDTFQCLTKLQKLDLTHTSLAELPTGLLEMEALTELNLSENKFECLCKIMSSAFPHLTHLYIRENRKSLDLGSGCLESLSKLQHLDLSRSLIESLGCCGKEFRGLSSLQHLNLSYNNQLLLDGKAFSDCTNLKVLDLSFTSIFTNASQGPFSNLRCLQSLNLSFSGFDPNFKHFLQGLESLIVLSMNGNYFESGTIPNDNLFQQAPNLEVLSLSSCKLLTIQAKAFFALRKLKHVDLSLNNLITFSSGAFPNLKNIYLNFANNNISIIPRDMLSNLSGQSVINLSYNPLECTCSNIGLLTWYKQNIDKIEDSEETVCSKPKSLAGAKLFSVNLFCGYSTSRVILFSFVVAAVIVVTFILIVKFLKRKYEHI</sequence>
<dbReference type="SUPFAM" id="SSF52058">
    <property type="entry name" value="L domain-like"/>
    <property type="match status" value="2"/>
</dbReference>
<protein>
    <submittedName>
        <fullName evidence="17">CD180 molecule</fullName>
    </submittedName>
</protein>
<evidence type="ECO:0000256" key="2">
    <source>
        <dbReference type="ARBA" id="ARBA00009634"/>
    </source>
</evidence>
<keyword evidence="12" id="KW-0675">Receptor</keyword>
<dbReference type="InterPro" id="IPR003591">
    <property type="entry name" value="Leu-rich_rpt_typical-subtyp"/>
</dbReference>
<evidence type="ECO:0000256" key="14">
    <source>
        <dbReference type="ARBA" id="ARBA00023198"/>
    </source>
</evidence>
<evidence type="ECO:0000256" key="10">
    <source>
        <dbReference type="ARBA" id="ARBA00022989"/>
    </source>
</evidence>
<dbReference type="GO" id="GO:0045087">
    <property type="term" value="P:innate immune response"/>
    <property type="evidence" value="ECO:0007669"/>
    <property type="project" value="UniProtKB-KW"/>
</dbReference>
<dbReference type="GO" id="GO:0002755">
    <property type="term" value="P:MyD88-dependent toll-like receptor signaling pathway"/>
    <property type="evidence" value="ECO:0007669"/>
    <property type="project" value="TreeGrafter"/>
</dbReference>
<dbReference type="AlphaFoldDB" id="A0A8D2JD28"/>